<dbReference type="PANTHER" id="PTHR43395:SF1">
    <property type="entry name" value="CHEMOTAXIS PROTEIN CHEA"/>
    <property type="match status" value="1"/>
</dbReference>
<sequence>MSSVLTANSPIGAAPLKSRQPGKRAASWGGLASLGKYREIIIAVALFLLFDLGVLVLNFYTSFKIDQDTVAINLSGRQRYVSQRVARTLLELDAMRTAGLAYKPETLAELRNGTKIFQMSHVAFREGGTIPGGDGKPVYLEPVVSERGRALEDKVEALWRPYYELLQPLMRNDDFAPGQLAAALTYSQANNIKLLGVANDFVTETQQIGASRASVLRMVQTGGIILALLNFAFILFKFLRRLTTSDAAIEAANEENREILTSVREGLFLLTPEHQLGSQLSSSAHDLFGKTLAPGQDFFELLSPLVSEKALKDAQDYVELLFSPHVKEKLIQGINPLAEVELTVKNRLGQNTARYLSFYFNRVQDGGTVRHLLVTVQDITQKVELKAKLSDERQRSQKELSMMLKAFETDPAMMRMFVERAEVSLLEVNDLLRSTSSATSETQVLKAVDGAYRRIHAIKGDASSMGLEILASLAHQFESELQKLKDSGAATGEALLALPLPLEDLLSKVAAFKKLSQNRSASPALPSPESVLQGLNASLAKLAGDVAVDCGKRVNATVRMGSALDMPADKMDLVREVAVQLVRNAVVHGVEAPLTRLACNKAAEGQVEVNLGRDEGGQWLLSVRDDGAGLDPVHVRRRLLELKWYTAEQLESFSDKQIASQIFKPGFSTAQAASQHAGRGVGLDLVQSNVQRLGARLLLSSNPGQHTEFKIYFAA</sequence>
<keyword evidence="5 9" id="KW-1133">Transmembrane helix</keyword>
<keyword evidence="11" id="KW-0547">Nucleotide-binding</keyword>
<feature type="domain" description="HPt" evidence="10">
    <location>
        <begin position="406"/>
        <end position="519"/>
    </location>
</feature>
<name>A0AAU7LM00_9BURK</name>
<evidence type="ECO:0000256" key="5">
    <source>
        <dbReference type="ARBA" id="ARBA00022989"/>
    </source>
</evidence>
<dbReference type="InterPro" id="IPR036890">
    <property type="entry name" value="HATPase_C_sf"/>
</dbReference>
<dbReference type="EMBL" id="CP157675">
    <property type="protein sequence ID" value="XBP68647.1"/>
    <property type="molecule type" value="Genomic_DNA"/>
</dbReference>
<evidence type="ECO:0000256" key="3">
    <source>
        <dbReference type="ARBA" id="ARBA00012438"/>
    </source>
</evidence>
<dbReference type="Pfam" id="PF02518">
    <property type="entry name" value="HATPase_c"/>
    <property type="match status" value="1"/>
</dbReference>
<evidence type="ECO:0000256" key="4">
    <source>
        <dbReference type="ARBA" id="ARBA00022692"/>
    </source>
</evidence>
<evidence type="ECO:0000313" key="11">
    <source>
        <dbReference type="EMBL" id="XBP68647.1"/>
    </source>
</evidence>
<feature type="modified residue" description="Phosphohistidine" evidence="8">
    <location>
        <position position="456"/>
    </location>
</feature>
<evidence type="ECO:0000256" key="1">
    <source>
        <dbReference type="ARBA" id="ARBA00000085"/>
    </source>
</evidence>
<dbReference type="SMART" id="SM00073">
    <property type="entry name" value="HPT"/>
    <property type="match status" value="1"/>
</dbReference>
<feature type="transmembrane region" description="Helical" evidence="9">
    <location>
        <begin position="215"/>
        <end position="236"/>
    </location>
</feature>
<dbReference type="InterPro" id="IPR003594">
    <property type="entry name" value="HATPase_dom"/>
</dbReference>
<evidence type="ECO:0000259" key="10">
    <source>
        <dbReference type="PROSITE" id="PS50894"/>
    </source>
</evidence>
<dbReference type="SMART" id="SM00387">
    <property type="entry name" value="HATPase_c"/>
    <property type="match status" value="1"/>
</dbReference>
<dbReference type="SUPFAM" id="SSF47226">
    <property type="entry name" value="Histidine-containing phosphotransfer domain, HPT domain"/>
    <property type="match status" value="1"/>
</dbReference>
<evidence type="ECO:0000256" key="7">
    <source>
        <dbReference type="ARBA" id="ARBA00023136"/>
    </source>
</evidence>
<evidence type="ECO:0000256" key="2">
    <source>
        <dbReference type="ARBA" id="ARBA00004141"/>
    </source>
</evidence>
<dbReference type="PRINTS" id="PR00344">
    <property type="entry name" value="BCTRLSENSOR"/>
</dbReference>
<evidence type="ECO:0000256" key="6">
    <source>
        <dbReference type="ARBA" id="ARBA00023012"/>
    </source>
</evidence>
<keyword evidence="6" id="KW-0902">Two-component regulatory system</keyword>
<dbReference type="InterPro" id="IPR029095">
    <property type="entry name" value="NarX-like_N"/>
</dbReference>
<comment type="subcellular location">
    <subcellularLocation>
        <location evidence="2">Membrane</location>
        <topology evidence="2">Multi-pass membrane protein</topology>
    </subcellularLocation>
</comment>
<protein>
    <recommendedName>
        <fullName evidence="3">histidine kinase</fullName>
        <ecNumber evidence="3">2.7.13.3</ecNumber>
    </recommendedName>
</protein>
<evidence type="ECO:0000256" key="9">
    <source>
        <dbReference type="SAM" id="Phobius"/>
    </source>
</evidence>
<reference evidence="11" key="1">
    <citation type="submission" date="2024-05" db="EMBL/GenBank/DDBJ databases">
        <authorList>
            <person name="Bunk B."/>
            <person name="Swiderski J."/>
            <person name="Sproer C."/>
            <person name="Thiel V."/>
        </authorList>
    </citation>
    <scope>NUCLEOTIDE SEQUENCE</scope>
    <source>
        <strain evidence="11">DSM 17735</strain>
    </source>
</reference>
<dbReference type="GO" id="GO:0005524">
    <property type="term" value="F:ATP binding"/>
    <property type="evidence" value="ECO:0007669"/>
    <property type="project" value="UniProtKB-KW"/>
</dbReference>
<dbReference type="GO" id="GO:0000155">
    <property type="term" value="F:phosphorelay sensor kinase activity"/>
    <property type="evidence" value="ECO:0007669"/>
    <property type="project" value="UniProtKB-ARBA"/>
</dbReference>
<gene>
    <name evidence="11" type="ORF">ABLV49_12050</name>
</gene>
<keyword evidence="4 9" id="KW-0812">Transmembrane</keyword>
<dbReference type="Gene3D" id="3.30.565.10">
    <property type="entry name" value="Histidine kinase-like ATPase, C-terminal domain"/>
    <property type="match status" value="1"/>
</dbReference>
<dbReference type="Gene3D" id="3.30.450.20">
    <property type="entry name" value="PAS domain"/>
    <property type="match status" value="1"/>
</dbReference>
<feature type="transmembrane region" description="Helical" evidence="9">
    <location>
        <begin position="40"/>
        <end position="60"/>
    </location>
</feature>
<dbReference type="InterPro" id="IPR036641">
    <property type="entry name" value="HPT_dom_sf"/>
</dbReference>
<dbReference type="InterPro" id="IPR008207">
    <property type="entry name" value="Sig_transdc_His_kin_Hpt_dom"/>
</dbReference>
<dbReference type="GO" id="GO:0016020">
    <property type="term" value="C:membrane"/>
    <property type="evidence" value="ECO:0007669"/>
    <property type="project" value="UniProtKB-SubCell"/>
</dbReference>
<dbReference type="RefSeq" id="WP_349276680.1">
    <property type="nucleotide sequence ID" value="NZ_CBCSCU010000011.1"/>
</dbReference>
<keyword evidence="11" id="KW-0067">ATP-binding</keyword>
<keyword evidence="8" id="KW-0597">Phosphoprotein</keyword>
<dbReference type="SUPFAM" id="SSF55874">
    <property type="entry name" value="ATPase domain of HSP90 chaperone/DNA topoisomerase II/histidine kinase"/>
    <property type="match status" value="1"/>
</dbReference>
<evidence type="ECO:0000256" key="8">
    <source>
        <dbReference type="PROSITE-ProRule" id="PRU00110"/>
    </source>
</evidence>
<comment type="catalytic activity">
    <reaction evidence="1">
        <text>ATP + protein L-histidine = ADP + protein N-phospho-L-histidine.</text>
        <dbReference type="EC" id="2.7.13.3"/>
    </reaction>
</comment>
<dbReference type="CDD" id="cd00088">
    <property type="entry name" value="HPT"/>
    <property type="match status" value="1"/>
</dbReference>
<dbReference type="Gene3D" id="1.20.120.160">
    <property type="entry name" value="HPT domain"/>
    <property type="match status" value="1"/>
</dbReference>
<dbReference type="EC" id="2.7.13.3" evidence="3"/>
<dbReference type="InterPro" id="IPR051315">
    <property type="entry name" value="Bact_Chemotaxis_CheA"/>
</dbReference>
<proteinExistence type="predicted"/>
<dbReference type="Pfam" id="PF13675">
    <property type="entry name" value="PilJ"/>
    <property type="match status" value="1"/>
</dbReference>
<accession>A0AAU7LM00</accession>
<dbReference type="PROSITE" id="PS50894">
    <property type="entry name" value="HPT"/>
    <property type="match status" value="1"/>
</dbReference>
<dbReference type="AlphaFoldDB" id="A0AAU7LM00"/>
<dbReference type="InterPro" id="IPR004358">
    <property type="entry name" value="Sig_transdc_His_kin-like_C"/>
</dbReference>
<dbReference type="Pfam" id="PF01627">
    <property type="entry name" value="Hpt"/>
    <property type="match status" value="1"/>
</dbReference>
<organism evidence="11">
    <name type="scientific">Polaromonas hydrogenivorans</name>
    <dbReference type="NCBI Taxonomy" id="335476"/>
    <lineage>
        <taxon>Bacteria</taxon>
        <taxon>Pseudomonadati</taxon>
        <taxon>Pseudomonadota</taxon>
        <taxon>Betaproteobacteria</taxon>
        <taxon>Burkholderiales</taxon>
        <taxon>Comamonadaceae</taxon>
        <taxon>Polaromonas</taxon>
    </lineage>
</organism>
<keyword evidence="7 9" id="KW-0472">Membrane</keyword>
<dbReference type="PANTHER" id="PTHR43395">
    <property type="entry name" value="SENSOR HISTIDINE KINASE CHEA"/>
    <property type="match status" value="1"/>
</dbReference>